<evidence type="ECO:0000256" key="4">
    <source>
        <dbReference type="ARBA" id="ARBA00022989"/>
    </source>
</evidence>
<keyword evidence="7" id="KW-0479">Metal-binding</keyword>
<accession>A0AAV7YB57</accession>
<evidence type="ECO:0000313" key="16">
    <source>
        <dbReference type="Proteomes" id="UP001150062"/>
    </source>
</evidence>
<dbReference type="PRINTS" id="PR01433">
    <property type="entry name" value="POLYCYSTIN2"/>
</dbReference>
<keyword evidence="7" id="KW-0106">Calcium</keyword>
<feature type="binding site" evidence="7">
    <location>
        <position position="661"/>
    </location>
    <ligand>
        <name>Ca(2+)</name>
        <dbReference type="ChEBI" id="CHEBI:29108"/>
        <label>2</label>
    </ligand>
</feature>
<dbReference type="GO" id="GO:0005262">
    <property type="term" value="F:calcium channel activity"/>
    <property type="evidence" value="ECO:0007669"/>
    <property type="project" value="UniProtKB-KW"/>
</dbReference>
<feature type="transmembrane region" description="Helical" evidence="10">
    <location>
        <begin position="111"/>
        <end position="127"/>
    </location>
</feature>
<feature type="binding site" evidence="7">
    <location>
        <position position="657"/>
    </location>
    <ligand>
        <name>Ca(2+)</name>
        <dbReference type="ChEBI" id="CHEBI:29108"/>
        <label>2</label>
    </ligand>
</feature>
<sequence length="738" mass="87013">MNFQFKKSLRQLNIENAKNVYFRDGVVLDLFQNLSNQNQQEEIQLKWLDNMEDIVRSDSDDSASDDQMTRWKGIAFNREVEEQELNRRVDLDILTKHYEDKMWRTKLYKELMIYLVFFVLFVLYLFNQRSVDDCWEIEFGLTDLFFDEEFPDNYIPHIYKSFHDVSNTEEMYQWILGPMAGALEGDGESPPWLYRANVQVGAIRFRQLRVKPDSCDMPSDYEKVANSTKCYPRYKNSIHDEEPFGTDEVQFTYKSKESNQSSSIWGILAFNYEGGGYVVDIPKNSPSETFQTEIEKMQNNSFIDRATRAVVINIYMYNVNTNYFADIMPVFEFGPGGNVYPWYKFRVFRLDIYESWSDAGRVIVEILLFFFLIYYVIVIVKELKLSHKKGGVLIYFKDPWNTLDFFNILLFWVIFILQFSYLINSDRRDIDIDSNYYIPLSKLADKYLMLYNIIGFNVFMTIIKIFKFLQMNRRMLLVWDTLSKATPDLIVFFAFFIIIFIAFALMGFILFGQEDSGFRDFSAAITTCFKMSLGDIEFAKLQEINRFLGPIYFFLFSLLVIFTLMSMFLAIIDNSYDLEDMKTSTSDVKQLFATSFAVFKGSVARLARKLTCRDKSDSLSVDISTTNLHRKLSRVKKGFMSGKRLRLREINDMMANDPDREKIIERLHKDIRSNTEDDDQTKTHTSSGSESENTKLRKQQLQEWIKNRNKNLNEQEGVEMYQKLDLILEKIKEKGQKK</sequence>
<evidence type="ECO:0000313" key="14">
    <source>
        <dbReference type="EMBL" id="KAJ6232203.1"/>
    </source>
</evidence>
<feature type="region of interest" description="Disordered" evidence="9">
    <location>
        <begin position="670"/>
        <end position="702"/>
    </location>
</feature>
<keyword evidence="7" id="KW-0109">Calcium transport</keyword>
<keyword evidence="7" id="KW-0813">Transport</keyword>
<dbReference type="EMBL" id="JAOAOG010000294">
    <property type="protein sequence ID" value="KAJ6232203.1"/>
    <property type="molecule type" value="Genomic_DNA"/>
</dbReference>
<feature type="binding site" evidence="7">
    <location>
        <position position="659"/>
    </location>
    <ligand>
        <name>Ca(2+)</name>
        <dbReference type="ChEBI" id="CHEBI:29108"/>
        <label>2</label>
    </ligand>
</feature>
<dbReference type="InterPro" id="IPR051223">
    <property type="entry name" value="Polycystin"/>
</dbReference>
<dbReference type="PANTHER" id="PTHR10877:SF183">
    <property type="entry name" value="AT14535P-RELATED"/>
    <property type="match status" value="1"/>
</dbReference>
<dbReference type="InterPro" id="IPR013122">
    <property type="entry name" value="PKD1_2_channel"/>
</dbReference>
<keyword evidence="5 10" id="KW-0472">Membrane</keyword>
<comment type="subcellular location">
    <subcellularLocation>
        <location evidence="1">Membrane</location>
        <topology evidence="1">Multi-pass membrane protein</topology>
    </subcellularLocation>
</comment>
<feature type="transmembrane region" description="Helical" evidence="10">
    <location>
        <begin position="401"/>
        <end position="423"/>
    </location>
</feature>
<evidence type="ECO:0000256" key="9">
    <source>
        <dbReference type="SAM" id="MobiDB-lite"/>
    </source>
</evidence>
<evidence type="ECO:0000256" key="1">
    <source>
        <dbReference type="ARBA" id="ARBA00004141"/>
    </source>
</evidence>
<keyword evidence="7" id="KW-0107">Calcium channel</keyword>
<evidence type="ECO:0000259" key="11">
    <source>
        <dbReference type="Pfam" id="PF08016"/>
    </source>
</evidence>
<dbReference type="GO" id="GO:0005509">
    <property type="term" value="F:calcium ion binding"/>
    <property type="evidence" value="ECO:0007669"/>
    <property type="project" value="InterPro"/>
</dbReference>
<evidence type="ECO:0000259" key="12">
    <source>
        <dbReference type="Pfam" id="PF20519"/>
    </source>
</evidence>
<evidence type="ECO:0000256" key="6">
    <source>
        <dbReference type="ARBA" id="ARBA00023180"/>
    </source>
</evidence>
<dbReference type="Pfam" id="PF20519">
    <property type="entry name" value="Polycystin_dom"/>
    <property type="match status" value="1"/>
</dbReference>
<reference evidence="13" key="2">
    <citation type="submission" date="2022-08" db="EMBL/GenBank/DDBJ databases">
        <title>Novel sulphate-reducing endosymbionts in the free-living metamonad Anaeramoeba.</title>
        <authorList>
            <person name="Jerlstrom-Hultqvist J."/>
            <person name="Cepicka I."/>
            <person name="Gallot-Lavallee L."/>
            <person name="Salas-Leiva D."/>
            <person name="Curtis B.A."/>
            <person name="Zahonova K."/>
            <person name="Pipaliya S."/>
            <person name="Dacks J."/>
            <person name="Roger A.J."/>
        </authorList>
    </citation>
    <scope>NUCLEOTIDE SEQUENCE</scope>
    <source>
        <strain evidence="13">Busselton2</strain>
    </source>
</reference>
<organism evidence="13 15">
    <name type="scientific">Anaeramoeba flamelloides</name>
    <dbReference type="NCBI Taxonomy" id="1746091"/>
    <lineage>
        <taxon>Eukaryota</taxon>
        <taxon>Metamonada</taxon>
        <taxon>Anaeramoebidae</taxon>
        <taxon>Anaeramoeba</taxon>
    </lineage>
</organism>
<evidence type="ECO:0000256" key="10">
    <source>
        <dbReference type="SAM" id="Phobius"/>
    </source>
</evidence>
<evidence type="ECO:0000256" key="3">
    <source>
        <dbReference type="ARBA" id="ARBA00022692"/>
    </source>
</evidence>
<dbReference type="GO" id="GO:0016020">
    <property type="term" value="C:membrane"/>
    <property type="evidence" value="ECO:0007669"/>
    <property type="project" value="UniProtKB-SubCell"/>
</dbReference>
<dbReference type="Pfam" id="PF08016">
    <property type="entry name" value="PKD_channel"/>
    <property type="match status" value="1"/>
</dbReference>
<feature type="transmembrane region" description="Helical" evidence="10">
    <location>
        <begin position="362"/>
        <end position="380"/>
    </location>
</feature>
<evidence type="ECO:0000256" key="7">
    <source>
        <dbReference type="PIRSR" id="PIRSR603915-1"/>
    </source>
</evidence>
<evidence type="ECO:0000256" key="5">
    <source>
        <dbReference type="ARBA" id="ARBA00023136"/>
    </source>
</evidence>
<dbReference type="EMBL" id="JANTQA010000063">
    <property type="protein sequence ID" value="KAJ3427028.1"/>
    <property type="molecule type" value="Genomic_DNA"/>
</dbReference>
<dbReference type="Proteomes" id="UP001150062">
    <property type="component" value="Unassembled WGS sequence"/>
</dbReference>
<dbReference type="InterPro" id="IPR046791">
    <property type="entry name" value="Polycystin_dom"/>
</dbReference>
<feature type="disulfide bond" evidence="8">
    <location>
        <begin position="215"/>
        <end position="230"/>
    </location>
</feature>
<keyword evidence="4 10" id="KW-1133">Transmembrane helix</keyword>
<feature type="domain" description="Polycystin cation channel PKD1/PKD2" evidence="11">
    <location>
        <begin position="363"/>
        <end position="577"/>
    </location>
</feature>
<name>A0AAV7YB57_9EUKA</name>
<keyword evidence="7" id="KW-0407">Ion channel</keyword>
<reference evidence="14" key="1">
    <citation type="submission" date="2022-08" db="EMBL/GenBank/DDBJ databases">
        <title>Novel sulfate-reducing endosymbionts in the free-living metamonad Anaeramoeba.</title>
        <authorList>
            <person name="Jerlstrom-Hultqvist J."/>
            <person name="Cepicka I."/>
            <person name="Gallot-Lavallee L."/>
            <person name="Salas-Leiva D."/>
            <person name="Curtis B.A."/>
            <person name="Zahonova K."/>
            <person name="Pipaliya S."/>
            <person name="Dacks J."/>
            <person name="Roger A.J."/>
        </authorList>
    </citation>
    <scope>NUCLEOTIDE SEQUENCE</scope>
    <source>
        <strain evidence="14">Schooner1</strain>
    </source>
</reference>
<dbReference type="InterPro" id="IPR003915">
    <property type="entry name" value="PKD_2"/>
</dbReference>
<dbReference type="Proteomes" id="UP001146793">
    <property type="component" value="Unassembled WGS sequence"/>
</dbReference>
<evidence type="ECO:0000256" key="8">
    <source>
        <dbReference type="PIRSR" id="PIRSR603915-2"/>
    </source>
</evidence>
<gene>
    <name evidence="13" type="ORF">M0812_26605</name>
    <name evidence="14" type="ORF">M0813_05122</name>
</gene>
<keyword evidence="7" id="KW-0406">Ion transport</keyword>
<keyword evidence="16" id="KW-1185">Reference proteome</keyword>
<proteinExistence type="inferred from homology"/>
<dbReference type="PANTHER" id="PTHR10877">
    <property type="entry name" value="POLYCYSTIN FAMILY MEMBER"/>
    <property type="match status" value="1"/>
</dbReference>
<evidence type="ECO:0000313" key="13">
    <source>
        <dbReference type="EMBL" id="KAJ3427028.1"/>
    </source>
</evidence>
<comment type="similarity">
    <text evidence="2">Belongs to the polycystin family.</text>
</comment>
<keyword evidence="3 10" id="KW-0812">Transmembrane</keyword>
<evidence type="ECO:0000313" key="15">
    <source>
        <dbReference type="Proteomes" id="UP001146793"/>
    </source>
</evidence>
<comment type="caution">
    <text evidence="13">The sequence shown here is derived from an EMBL/GenBank/DDBJ whole genome shotgun (WGS) entry which is preliminary data.</text>
</comment>
<evidence type="ECO:0000256" key="2">
    <source>
        <dbReference type="ARBA" id="ARBA00007200"/>
    </source>
</evidence>
<feature type="transmembrane region" description="Helical" evidence="10">
    <location>
        <begin position="551"/>
        <end position="572"/>
    </location>
</feature>
<feature type="transmembrane region" description="Helical" evidence="10">
    <location>
        <begin position="489"/>
        <end position="511"/>
    </location>
</feature>
<feature type="domain" description="Polycystin" evidence="12">
    <location>
        <begin position="162"/>
        <end position="350"/>
    </location>
</feature>
<dbReference type="SUPFAM" id="SSF81324">
    <property type="entry name" value="Voltage-gated potassium channels"/>
    <property type="match status" value="1"/>
</dbReference>
<dbReference type="Gene3D" id="1.10.287.70">
    <property type="match status" value="1"/>
</dbReference>
<keyword evidence="6" id="KW-0325">Glycoprotein</keyword>
<protein>
    <submittedName>
        <fullName evidence="13">Polycystin family member</fullName>
    </submittedName>
</protein>
<dbReference type="AlphaFoldDB" id="A0AAV7YB57"/>
<feature type="transmembrane region" description="Helical" evidence="10">
    <location>
        <begin position="449"/>
        <end position="469"/>
    </location>
</feature>